<protein>
    <submittedName>
        <fullName evidence="2">Uncharacterized protein</fullName>
    </submittedName>
</protein>
<dbReference type="OrthoDB" id="5432226at2"/>
<evidence type="ECO:0000313" key="3">
    <source>
        <dbReference type="Proteomes" id="UP000011721"/>
    </source>
</evidence>
<reference evidence="3" key="1">
    <citation type="journal article" date="2013" name="Stand. Genomic Sci.">
        <title>Complete genome sequence of Desulfocapsa sulfexigens, a marine deltaproteobacterium specialized in disproportionating inorganic sulfur compounds.</title>
        <authorList>
            <person name="Finster K.W."/>
            <person name="Kjeldsen K.U."/>
            <person name="Kube M."/>
            <person name="Reinhardt R."/>
            <person name="Mussmann M."/>
            <person name="Amann R."/>
            <person name="Schreiber L."/>
        </authorList>
    </citation>
    <scope>NUCLEOTIDE SEQUENCE [LARGE SCALE GENOMIC DNA]</scope>
    <source>
        <strain evidence="3">DSM 10523 / SB164P1</strain>
    </source>
</reference>
<proteinExistence type="predicted"/>
<dbReference type="Proteomes" id="UP000011721">
    <property type="component" value="Chromosome"/>
</dbReference>
<feature type="compositionally biased region" description="Acidic residues" evidence="1">
    <location>
        <begin position="59"/>
        <end position="99"/>
    </location>
</feature>
<organism evidence="2 3">
    <name type="scientific">Desulfocapsa sulfexigens (strain DSM 10523 / SB164P1)</name>
    <dbReference type="NCBI Taxonomy" id="1167006"/>
    <lineage>
        <taxon>Bacteria</taxon>
        <taxon>Pseudomonadati</taxon>
        <taxon>Thermodesulfobacteriota</taxon>
        <taxon>Desulfobulbia</taxon>
        <taxon>Desulfobulbales</taxon>
        <taxon>Desulfocapsaceae</taxon>
        <taxon>Desulfocapsa</taxon>
    </lineage>
</organism>
<dbReference type="KEGG" id="dsf:UWK_00594"/>
<keyword evidence="3" id="KW-1185">Reference proteome</keyword>
<dbReference type="AlphaFoldDB" id="M1PBM9"/>
<name>M1PBM9_DESSD</name>
<dbReference type="HOGENOM" id="CLU_2232258_0_0_7"/>
<feature type="region of interest" description="Disordered" evidence="1">
    <location>
        <begin position="59"/>
        <end position="105"/>
    </location>
</feature>
<dbReference type="EMBL" id="CP003985">
    <property type="protein sequence ID" value="AGF77175.1"/>
    <property type="molecule type" value="Genomic_DNA"/>
</dbReference>
<dbReference type="Gene3D" id="2.20.28.160">
    <property type="match status" value="1"/>
</dbReference>
<dbReference type="RefSeq" id="WP_015402873.1">
    <property type="nucleotide sequence ID" value="NC_020304.1"/>
</dbReference>
<sequence>MGKKGKKYENEEIVDCKACDGVISLGFYMGRGDIVCCEECDAEYLINSRKPLQLELLNEDDDDDVFDPISDYDDDDNVDEDSDEDYNIGDYDYDDDDDYNDGRYD</sequence>
<evidence type="ECO:0000256" key="1">
    <source>
        <dbReference type="SAM" id="MobiDB-lite"/>
    </source>
</evidence>
<gene>
    <name evidence="2" type="ordered locus">UWK_00594</name>
</gene>
<evidence type="ECO:0000313" key="2">
    <source>
        <dbReference type="EMBL" id="AGF77175.1"/>
    </source>
</evidence>
<accession>M1PBM9</accession>